<evidence type="ECO:0000256" key="2">
    <source>
        <dbReference type="ARBA" id="ARBA00010142"/>
    </source>
</evidence>
<evidence type="ECO:0000313" key="11">
    <source>
        <dbReference type="Proteomes" id="UP001347796"/>
    </source>
</evidence>
<dbReference type="PROSITE" id="PS51420">
    <property type="entry name" value="RHO"/>
    <property type="match status" value="1"/>
</dbReference>
<evidence type="ECO:0000256" key="4">
    <source>
        <dbReference type="ARBA" id="ARBA00022481"/>
    </source>
</evidence>
<keyword evidence="9" id="KW-0636">Prenylation</keyword>
<sequence>MTSNNARPPVQKKLVIVGDGACGKTCLLIVFSKNEFPEEHIPTVFENYVADIFVDNQHVELALWDTAGQEEYDRLRPLSYSNNDVVLMCFSLDNKDSLDNVSEKWKPEVSHYMPRVPIILVGTKKDLRTSSKPQKSNSGAEQVTYEKGLQMKETIKAHEYLECSSKTREGVKEVFEAATRAALKNNRRKPNARKCKIF</sequence>
<comment type="similarity">
    <text evidence="2">Belongs to the small GTPase superfamily. Rho family.</text>
</comment>
<keyword evidence="7" id="KW-0472">Membrane</keyword>
<dbReference type="InterPro" id="IPR003578">
    <property type="entry name" value="Small_GTPase_Rho"/>
</dbReference>
<comment type="caution">
    <text evidence="10">The sequence shown here is derived from an EMBL/GenBank/DDBJ whole genome shotgun (WGS) entry which is preliminary data.</text>
</comment>
<dbReference type="PANTHER" id="PTHR24072">
    <property type="entry name" value="RHO FAMILY GTPASE"/>
    <property type="match status" value="1"/>
</dbReference>
<keyword evidence="6" id="KW-0342">GTP-binding</keyword>
<dbReference type="Proteomes" id="UP001347796">
    <property type="component" value="Unassembled WGS sequence"/>
</dbReference>
<evidence type="ECO:0000256" key="7">
    <source>
        <dbReference type="ARBA" id="ARBA00023136"/>
    </source>
</evidence>
<dbReference type="SMART" id="SM00175">
    <property type="entry name" value="RAB"/>
    <property type="match status" value="1"/>
</dbReference>
<dbReference type="GO" id="GO:0005886">
    <property type="term" value="C:plasma membrane"/>
    <property type="evidence" value="ECO:0007669"/>
    <property type="project" value="UniProtKB-SubCell"/>
</dbReference>
<dbReference type="GO" id="GO:0007264">
    <property type="term" value="P:small GTPase-mediated signal transduction"/>
    <property type="evidence" value="ECO:0007669"/>
    <property type="project" value="InterPro"/>
</dbReference>
<dbReference type="FunFam" id="3.40.50.300:FF:000983">
    <property type="entry name" value="Rho family GTPase"/>
    <property type="match status" value="1"/>
</dbReference>
<accession>A0AAN8JZ63</accession>
<evidence type="ECO:0000313" key="10">
    <source>
        <dbReference type="EMBL" id="KAK6181703.1"/>
    </source>
</evidence>
<evidence type="ECO:0000256" key="8">
    <source>
        <dbReference type="ARBA" id="ARBA00023288"/>
    </source>
</evidence>
<keyword evidence="3" id="KW-1003">Cell membrane</keyword>
<evidence type="ECO:0000256" key="3">
    <source>
        <dbReference type="ARBA" id="ARBA00022475"/>
    </source>
</evidence>
<evidence type="ECO:0008006" key="12">
    <source>
        <dbReference type="Google" id="ProtNLM"/>
    </source>
</evidence>
<dbReference type="PROSITE" id="PS51419">
    <property type="entry name" value="RAB"/>
    <property type="match status" value="1"/>
</dbReference>
<dbReference type="PROSITE" id="PS51421">
    <property type="entry name" value="RAS"/>
    <property type="match status" value="1"/>
</dbReference>
<keyword evidence="5" id="KW-0547">Nucleotide-binding</keyword>
<dbReference type="PRINTS" id="PR00449">
    <property type="entry name" value="RASTRNSFRMNG"/>
</dbReference>
<dbReference type="Pfam" id="PF00071">
    <property type="entry name" value="Ras"/>
    <property type="match status" value="1"/>
</dbReference>
<dbReference type="EMBL" id="JAZGQO010000007">
    <property type="protein sequence ID" value="KAK6181703.1"/>
    <property type="molecule type" value="Genomic_DNA"/>
</dbReference>
<gene>
    <name evidence="10" type="ORF">SNE40_009507</name>
</gene>
<evidence type="ECO:0000256" key="1">
    <source>
        <dbReference type="ARBA" id="ARBA00004342"/>
    </source>
</evidence>
<dbReference type="GO" id="GO:0003924">
    <property type="term" value="F:GTPase activity"/>
    <property type="evidence" value="ECO:0007669"/>
    <property type="project" value="InterPro"/>
</dbReference>
<dbReference type="GO" id="GO:0005525">
    <property type="term" value="F:GTP binding"/>
    <property type="evidence" value="ECO:0007669"/>
    <property type="project" value="UniProtKB-KW"/>
</dbReference>
<dbReference type="AlphaFoldDB" id="A0AAN8JZ63"/>
<dbReference type="Gene3D" id="3.40.50.300">
    <property type="entry name" value="P-loop containing nucleotide triphosphate hydrolases"/>
    <property type="match status" value="1"/>
</dbReference>
<reference evidence="10 11" key="1">
    <citation type="submission" date="2024-01" db="EMBL/GenBank/DDBJ databases">
        <title>The genome of the rayed Mediterranean limpet Patella caerulea (Linnaeus, 1758).</title>
        <authorList>
            <person name="Anh-Thu Weber A."/>
            <person name="Halstead-Nussloch G."/>
        </authorList>
    </citation>
    <scope>NUCLEOTIDE SEQUENCE [LARGE SCALE GENOMIC DNA]</scope>
    <source>
        <strain evidence="10">AATW-2023a</strain>
        <tissue evidence="10">Whole specimen</tissue>
    </source>
</reference>
<dbReference type="SUPFAM" id="SSF52540">
    <property type="entry name" value="P-loop containing nucleoside triphosphate hydrolases"/>
    <property type="match status" value="1"/>
</dbReference>
<dbReference type="InterPro" id="IPR005225">
    <property type="entry name" value="Small_GTP-bd"/>
</dbReference>
<evidence type="ECO:0000256" key="6">
    <source>
        <dbReference type="ARBA" id="ARBA00023134"/>
    </source>
</evidence>
<evidence type="ECO:0000256" key="9">
    <source>
        <dbReference type="ARBA" id="ARBA00023289"/>
    </source>
</evidence>
<dbReference type="InterPro" id="IPR027417">
    <property type="entry name" value="P-loop_NTPase"/>
</dbReference>
<dbReference type="SMART" id="SM00174">
    <property type="entry name" value="RHO"/>
    <property type="match status" value="1"/>
</dbReference>
<dbReference type="NCBIfam" id="TIGR00231">
    <property type="entry name" value="small_GTP"/>
    <property type="match status" value="1"/>
</dbReference>
<comment type="subcellular location">
    <subcellularLocation>
        <location evidence="1">Cell membrane</location>
        <topology evidence="1">Lipid-anchor</topology>
        <orientation evidence="1">Cytoplasmic side</orientation>
    </subcellularLocation>
</comment>
<protein>
    <recommendedName>
        <fullName evidence="12">Rho GTPase</fullName>
    </recommendedName>
</protein>
<keyword evidence="4" id="KW-0488">Methylation</keyword>
<keyword evidence="8" id="KW-0449">Lipoprotein</keyword>
<evidence type="ECO:0000256" key="5">
    <source>
        <dbReference type="ARBA" id="ARBA00022741"/>
    </source>
</evidence>
<name>A0AAN8JZ63_PATCE</name>
<keyword evidence="11" id="KW-1185">Reference proteome</keyword>
<dbReference type="InterPro" id="IPR001806">
    <property type="entry name" value="Small_GTPase"/>
</dbReference>
<dbReference type="CDD" id="cd00157">
    <property type="entry name" value="Rho"/>
    <property type="match status" value="1"/>
</dbReference>
<organism evidence="10 11">
    <name type="scientific">Patella caerulea</name>
    <name type="common">Rayed Mediterranean limpet</name>
    <dbReference type="NCBI Taxonomy" id="87958"/>
    <lineage>
        <taxon>Eukaryota</taxon>
        <taxon>Metazoa</taxon>
        <taxon>Spiralia</taxon>
        <taxon>Lophotrochozoa</taxon>
        <taxon>Mollusca</taxon>
        <taxon>Gastropoda</taxon>
        <taxon>Patellogastropoda</taxon>
        <taxon>Patelloidea</taxon>
        <taxon>Patellidae</taxon>
        <taxon>Patella</taxon>
    </lineage>
</organism>
<dbReference type="SMART" id="SM00173">
    <property type="entry name" value="RAS"/>
    <property type="match status" value="1"/>
</dbReference>
<proteinExistence type="inferred from homology"/>